<evidence type="ECO:0000313" key="2">
    <source>
        <dbReference type="EMBL" id="OJT10995.1"/>
    </source>
</evidence>
<evidence type="ECO:0000313" key="3">
    <source>
        <dbReference type="Proteomes" id="UP000184267"/>
    </source>
</evidence>
<comment type="caution">
    <text evidence="2">The sequence shown here is derived from an EMBL/GenBank/DDBJ whole genome shotgun (WGS) entry which is preliminary data.</text>
</comment>
<dbReference type="Proteomes" id="UP000184267">
    <property type="component" value="Unassembled WGS sequence"/>
</dbReference>
<name>A0A1M2VTR5_TRAPU</name>
<protein>
    <submittedName>
        <fullName evidence="2">Uncharacterized protein</fullName>
    </submittedName>
</protein>
<feature type="compositionally biased region" description="Pro residues" evidence="1">
    <location>
        <begin position="144"/>
        <end position="153"/>
    </location>
</feature>
<proteinExistence type="predicted"/>
<keyword evidence="3" id="KW-1185">Reference proteome</keyword>
<reference evidence="2 3" key="1">
    <citation type="submission" date="2016-10" db="EMBL/GenBank/DDBJ databases">
        <title>Genome sequence of the basidiomycete white-rot fungus Trametes pubescens.</title>
        <authorList>
            <person name="Makela M.R."/>
            <person name="Granchi Z."/>
            <person name="Peng M."/>
            <person name="De Vries R.P."/>
            <person name="Grigoriev I."/>
            <person name="Riley R."/>
            <person name="Hilden K."/>
        </authorList>
    </citation>
    <scope>NUCLEOTIDE SEQUENCE [LARGE SCALE GENOMIC DNA]</scope>
    <source>
        <strain evidence="2 3">FBCC735</strain>
    </source>
</reference>
<accession>A0A1M2VTR5</accession>
<feature type="region of interest" description="Disordered" evidence="1">
    <location>
        <begin position="117"/>
        <end position="156"/>
    </location>
</feature>
<gene>
    <name evidence="2" type="ORF">TRAPUB_12502</name>
</gene>
<evidence type="ECO:0000256" key="1">
    <source>
        <dbReference type="SAM" id="MobiDB-lite"/>
    </source>
</evidence>
<dbReference type="OrthoDB" id="2761628at2759"/>
<dbReference type="AlphaFoldDB" id="A0A1M2VTR5"/>
<dbReference type="EMBL" id="MNAD01000701">
    <property type="protein sequence ID" value="OJT10995.1"/>
    <property type="molecule type" value="Genomic_DNA"/>
</dbReference>
<organism evidence="2 3">
    <name type="scientific">Trametes pubescens</name>
    <name type="common">White-rot fungus</name>
    <dbReference type="NCBI Taxonomy" id="154538"/>
    <lineage>
        <taxon>Eukaryota</taxon>
        <taxon>Fungi</taxon>
        <taxon>Dikarya</taxon>
        <taxon>Basidiomycota</taxon>
        <taxon>Agaricomycotina</taxon>
        <taxon>Agaricomycetes</taxon>
        <taxon>Polyporales</taxon>
        <taxon>Polyporaceae</taxon>
        <taxon>Trametes</taxon>
    </lineage>
</organism>
<sequence>MSSSITYDNDYDVAALMFAVGALEVPGLSISSADLEQLGEYLGPSGKLHAICAHYKTLDEQFGYYVRVESMAWEQTRELAVRYVSNPLRVLLGVLRAQLELQGGRPYVRRRRLLHGATSPSIPHSSDEDSSDSSASSDSESDASPPPAAPRPAPSHGHISALPRGFFPSSAGGRALPPALRAFPWALVAYDALALRTARRITRTPFLVAGHIAGPIIRRLGGIPGARYHVRPQCPSPLVSFTLNYDFSTGIRISDVEGAAFPYLYLGHPTSPAYLSASAPVGGRTFSTALHVLCARALAPTDALARRTARRISWTFAPTEARSLPLARPQSVVLHPSSEAQRASLSPLRPQRVF</sequence>